<feature type="site" description="Important for catalytic activity" evidence="7">
    <location>
        <position position="228"/>
    </location>
</feature>
<dbReference type="EMBL" id="CP001940">
    <property type="protein sequence ID" value="ADH86912.1"/>
    <property type="molecule type" value="Genomic_DNA"/>
</dbReference>
<organism evidence="8 9">
    <name type="scientific">Desulfurivibrio alkaliphilus (strain DSM 19089 / UNIQEM U267 / AHT2)</name>
    <dbReference type="NCBI Taxonomy" id="589865"/>
    <lineage>
        <taxon>Bacteria</taxon>
        <taxon>Pseudomonadati</taxon>
        <taxon>Thermodesulfobacteriota</taxon>
        <taxon>Desulfobulbia</taxon>
        <taxon>Desulfobulbales</taxon>
        <taxon>Desulfobulbaceae</taxon>
        <taxon>Desulfurivibrio</taxon>
    </lineage>
</organism>
<dbReference type="EC" id="4.2.2.29" evidence="7"/>
<dbReference type="Pfam" id="PF02618">
    <property type="entry name" value="YceG"/>
    <property type="match status" value="1"/>
</dbReference>
<dbReference type="OrthoDB" id="9814591at2"/>
<dbReference type="GO" id="GO:0005886">
    <property type="term" value="C:plasma membrane"/>
    <property type="evidence" value="ECO:0007669"/>
    <property type="project" value="UniProtKB-UniRule"/>
</dbReference>
<accession>D6Z6E7</accession>
<comment type="function">
    <text evidence="7">Functions as a peptidoglycan terminase that cleaves nascent peptidoglycan strands endolytically to terminate their elongation.</text>
</comment>
<dbReference type="RefSeq" id="WP_013164426.1">
    <property type="nucleotide sequence ID" value="NC_014216.1"/>
</dbReference>
<dbReference type="HOGENOM" id="CLU_025574_2_0_7"/>
<sequence length="341" mass="38147">MDPRLSSYGERRRRPALWLAAGLLPVLLALVWFWSYAAGSGPAAAETLVYIPPGSSFAAVERTLVEAEVLREDRRFRWLAYLSGQRGRLRAGEYAVAAGASPREILQLLTTGRTVRRQVTIPEGSNLFQVARLLAGQQLLDAEDFVAYVTDPVTVKRFGLDSPSPAPSLEGWLFPDTYFFTRGQSKEEITAVMVRRARTVLDELLAGRDDSGLSRLEIMTLASIVEKETGLAEERSLIAGVFFNRLEKGMRLQTDPTVIYGLQSFDRRLSRQDLRTPTPYNTYTIHGLPPGPIANPGRAAIAAVLEPEETDYLYFVSRNDGSHQFSTNLRDHNRAVNRYQR</sequence>
<dbReference type="STRING" id="589865.DaAHT2_2247"/>
<dbReference type="Gene3D" id="3.30.160.60">
    <property type="entry name" value="Classic Zinc Finger"/>
    <property type="match status" value="1"/>
</dbReference>
<comment type="catalytic activity">
    <reaction evidence="7">
        <text>a peptidoglycan chain = a peptidoglycan chain with N-acetyl-1,6-anhydromuramyl-[peptide] at the reducing end + a peptidoglycan chain with N-acetylglucosamine at the non-reducing end.</text>
        <dbReference type="EC" id="4.2.2.29"/>
    </reaction>
</comment>
<keyword evidence="4 7" id="KW-0472">Membrane</keyword>
<dbReference type="NCBIfam" id="TIGR00247">
    <property type="entry name" value="endolytic transglycosylase MltG"/>
    <property type="match status" value="1"/>
</dbReference>
<keyword evidence="6 7" id="KW-0961">Cell wall biogenesis/degradation</keyword>
<evidence type="ECO:0000256" key="3">
    <source>
        <dbReference type="ARBA" id="ARBA00022989"/>
    </source>
</evidence>
<dbReference type="InterPro" id="IPR003770">
    <property type="entry name" value="MLTG-like"/>
</dbReference>
<dbReference type="eggNOG" id="COG1559">
    <property type="taxonomic scope" value="Bacteria"/>
</dbReference>
<dbReference type="AlphaFoldDB" id="D6Z6E7"/>
<dbReference type="Gene3D" id="3.30.1490.480">
    <property type="entry name" value="Endolytic murein transglycosylase"/>
    <property type="match status" value="1"/>
</dbReference>
<evidence type="ECO:0000313" key="9">
    <source>
        <dbReference type="Proteomes" id="UP000001508"/>
    </source>
</evidence>
<keyword evidence="3 7" id="KW-1133">Transmembrane helix</keyword>
<dbReference type="Proteomes" id="UP000001508">
    <property type="component" value="Chromosome"/>
</dbReference>
<evidence type="ECO:0000256" key="4">
    <source>
        <dbReference type="ARBA" id="ARBA00023136"/>
    </source>
</evidence>
<protein>
    <recommendedName>
        <fullName evidence="7">Endolytic murein transglycosylase</fullName>
        <ecNumber evidence="7">4.2.2.29</ecNumber>
    </recommendedName>
    <alternativeName>
        <fullName evidence="7">Peptidoglycan lytic transglycosylase</fullName>
    </alternativeName>
    <alternativeName>
        <fullName evidence="7">Peptidoglycan polymerization terminase</fullName>
    </alternativeName>
</protein>
<proteinExistence type="inferred from homology"/>
<dbReference type="GO" id="GO:0008932">
    <property type="term" value="F:lytic endotransglycosylase activity"/>
    <property type="evidence" value="ECO:0007669"/>
    <property type="project" value="UniProtKB-UniRule"/>
</dbReference>
<evidence type="ECO:0000256" key="5">
    <source>
        <dbReference type="ARBA" id="ARBA00023239"/>
    </source>
</evidence>
<evidence type="ECO:0000256" key="1">
    <source>
        <dbReference type="ARBA" id="ARBA00022475"/>
    </source>
</evidence>
<evidence type="ECO:0000256" key="6">
    <source>
        <dbReference type="ARBA" id="ARBA00023316"/>
    </source>
</evidence>
<dbReference type="InParanoid" id="D6Z6E7"/>
<dbReference type="HAMAP" id="MF_02065">
    <property type="entry name" value="MltG"/>
    <property type="match status" value="1"/>
</dbReference>
<dbReference type="GO" id="GO:0071555">
    <property type="term" value="P:cell wall organization"/>
    <property type="evidence" value="ECO:0007669"/>
    <property type="project" value="UniProtKB-KW"/>
</dbReference>
<gene>
    <name evidence="7" type="primary">mltG</name>
    <name evidence="8" type="ordered locus">DaAHT2_2247</name>
</gene>
<dbReference type="KEGG" id="dak:DaAHT2_2247"/>
<dbReference type="PANTHER" id="PTHR30518">
    <property type="entry name" value="ENDOLYTIC MUREIN TRANSGLYCOSYLASE"/>
    <property type="match status" value="1"/>
</dbReference>
<evidence type="ECO:0000256" key="2">
    <source>
        <dbReference type="ARBA" id="ARBA00022692"/>
    </source>
</evidence>
<keyword evidence="2 7" id="KW-0812">Transmembrane</keyword>
<keyword evidence="9" id="KW-1185">Reference proteome</keyword>
<dbReference type="CDD" id="cd08010">
    <property type="entry name" value="MltG_like"/>
    <property type="match status" value="1"/>
</dbReference>
<keyword evidence="1 7" id="KW-1003">Cell membrane</keyword>
<keyword evidence="5 7" id="KW-0456">Lyase</keyword>
<reference evidence="9" key="1">
    <citation type="submission" date="2010-02" db="EMBL/GenBank/DDBJ databases">
        <title>Complete sequence of Desulfurivibrio alkaliphilus AHT2.</title>
        <authorList>
            <consortium name="US DOE Joint Genome Institute"/>
            <person name="Pitluck S."/>
            <person name="Chertkov O."/>
            <person name="Detter J.C."/>
            <person name="Han C."/>
            <person name="Tapia R."/>
            <person name="Larimer F."/>
            <person name="Land M."/>
            <person name="Hauser L."/>
            <person name="Kyrpides N."/>
            <person name="Mikhailova N."/>
            <person name="Sorokin D.Y."/>
            <person name="Muyzer G."/>
            <person name="Woyke T."/>
        </authorList>
    </citation>
    <scope>NUCLEOTIDE SEQUENCE [LARGE SCALE GENOMIC DNA]</scope>
    <source>
        <strain evidence="9">DSM 19089 / UNIQEM U267 / AHT2</strain>
    </source>
</reference>
<dbReference type="GO" id="GO:0009252">
    <property type="term" value="P:peptidoglycan biosynthetic process"/>
    <property type="evidence" value="ECO:0007669"/>
    <property type="project" value="UniProtKB-UniRule"/>
</dbReference>
<comment type="similarity">
    <text evidence="7">Belongs to the transglycosylase MltG family.</text>
</comment>
<evidence type="ECO:0000256" key="7">
    <source>
        <dbReference type="HAMAP-Rule" id="MF_02065"/>
    </source>
</evidence>
<keyword evidence="7" id="KW-0997">Cell inner membrane</keyword>
<dbReference type="FunCoup" id="D6Z6E7">
    <property type="interactions" value="286"/>
</dbReference>
<name>D6Z6E7_DESAT</name>
<evidence type="ECO:0000313" key="8">
    <source>
        <dbReference type="EMBL" id="ADH86912.1"/>
    </source>
</evidence>
<dbReference type="PANTHER" id="PTHR30518:SF2">
    <property type="entry name" value="ENDOLYTIC MUREIN TRANSGLYCOSYLASE"/>
    <property type="match status" value="1"/>
</dbReference>